<feature type="transmembrane region" description="Helical" evidence="1">
    <location>
        <begin position="643"/>
        <end position="660"/>
    </location>
</feature>
<dbReference type="Gene3D" id="3.30.70.1430">
    <property type="entry name" value="Multidrug efflux transporter AcrB pore domain"/>
    <property type="match status" value="2"/>
</dbReference>
<keyword evidence="3" id="KW-1185">Reference proteome</keyword>
<feature type="transmembrane region" description="Helical" evidence="1">
    <location>
        <begin position="455"/>
        <end position="481"/>
    </location>
</feature>
<feature type="transmembrane region" description="Helical" evidence="1">
    <location>
        <begin position="501"/>
        <end position="521"/>
    </location>
</feature>
<dbReference type="InterPro" id="IPR027463">
    <property type="entry name" value="AcrB_DN_DC_subdom"/>
</dbReference>
<dbReference type="SUPFAM" id="SSF82693">
    <property type="entry name" value="Multidrug efflux transporter AcrB pore domain, PN1, PN2, PC1 and PC2 subdomains"/>
    <property type="match status" value="2"/>
</dbReference>
<dbReference type="SUPFAM" id="SSF82866">
    <property type="entry name" value="Multidrug efflux transporter AcrB transmembrane domain"/>
    <property type="match status" value="2"/>
</dbReference>
<sequence length="1258" mass="139569">MLNKSIKFLIENKLVAVLMLVLFIGWGTVNAPFNWDTGFLPSKPVAVDAIPDIGENQQIVFTKWDGRSPQDIEDQITYPLTSSLLGIPGVKTVRSSSMFGFSSIYIIFEEEIEFYWSRSRILEKLNSLPSGLLPDGVNPALGPDATGLGQIFWYTLEGRDEKGNVTGGWDLQELRSIQDYYVKYALSSASGVSEVASIGGYVQEYQIDVNPELMRQYKIELNQVVKAVKESNRDIGAQTLEINKAEYLVRGLGYVKSIADIENAVVTSEDFTSIKIKDLGNVSLGPAARRGILDKEGAEVVGAVVVARYGANPMEVINNVKEKINELSAGLPSKVLADGRTSQVTIVPFYDRTELIQETLGTLNEALTLEILITILVIIIMVFNLRASILISGLLPVAVLMVFIAMKFFGVDANIVALSGIAIAIGTMVDVGVILSENIIRHLDEDDGKLPINTVVYNATAEVSGAIVTAVMTTIISFIPVFTMIGAEGKLFRPLAFTKTFALTASIIVALFLIPPFAAFLFRKKRIKKTSGFVINGLLIAFGITTIFFGYWLGVILIAFGITTLLKLQDKLTEKRANFINIGISVFAILILLAEYWRPLGVDRSMLWNLVFVGLICFGLIGVFILFRHYYTLILRWALANKILFLSIPTLIVIAGIFIMKNTGKEFMPSLNEGSFLLMPTSMPHAGVEENKRILQQLDMAVASIPEIKTVVGKSGRTESALDPAPLSMYENVIQYKSEYILNEKGKRQRYKVNDEGFFESRNGSLIENPNKAVGSKVVENARKAGEKVLITVDESSKNLIVDDDGEFFRNWRPEIKSPDDIWKEIVKVTKLPGVTSAPKLQPIETRLVMLQTGMRAPMGIKVKGQDLKQIEAFGIQLETILKQAEGVKTEAVFADRIVGKPYLLIDINREKLARYGVTIEEVQNVLKVAVGGMVLTQTVEGRERYGVRVRYPRELRENPNDLKKIYIPVEKGNPVPLSELATIRYEQGPQVIKSEDTFLVGYVLFDKLDGFAEVNVVENAQSLIQEKIDSGALIVPKGINYQFTGTYENQLRAEKTLAVVVPLALAIIFLILYFQFRSVATSLMVFTGIAVAFAGGFIMIWLYGQNWFLNFSFFGENLRELFQMHTINLSVAVWVGFIALFGIATDDGVVMATYLTQTFDRNTPDTKHEIRASVVEAGVKRIRPCLMTTATTILALLPVLTSTGRGSDIMIPMAIPSFGGMLIALITLFVVPVLYSWKQEFLLEKRVKNIDSRENRI</sequence>
<dbReference type="PRINTS" id="PR00702">
    <property type="entry name" value="ACRIFLAVINRP"/>
</dbReference>
<evidence type="ECO:0000313" key="2">
    <source>
        <dbReference type="EMBL" id="MBJ2175212.1"/>
    </source>
</evidence>
<evidence type="ECO:0000313" key="3">
    <source>
        <dbReference type="Proteomes" id="UP000623301"/>
    </source>
</evidence>
<dbReference type="Gene3D" id="3.30.70.1320">
    <property type="entry name" value="Multidrug efflux transporter AcrB pore domain like"/>
    <property type="match status" value="1"/>
</dbReference>
<dbReference type="RefSeq" id="WP_198841893.1">
    <property type="nucleotide sequence ID" value="NZ_JAEHFJ010000006.1"/>
</dbReference>
<feature type="transmembrane region" description="Helical" evidence="1">
    <location>
        <begin position="366"/>
        <end position="383"/>
    </location>
</feature>
<feature type="transmembrane region" description="Helical" evidence="1">
    <location>
        <begin position="533"/>
        <end position="566"/>
    </location>
</feature>
<name>A0ABS0WT93_9FLAO</name>
<accession>A0ABS0WT93</accession>
<dbReference type="PANTHER" id="PTHR32063:SF19">
    <property type="entry name" value="CATION EFFLUX SYSTEM PROTEIN CUSA"/>
    <property type="match status" value="1"/>
</dbReference>
<dbReference type="SUPFAM" id="SSF82714">
    <property type="entry name" value="Multidrug efflux transporter AcrB TolC docking domain, DN and DC subdomains"/>
    <property type="match status" value="2"/>
</dbReference>
<protein>
    <submittedName>
        <fullName evidence="2">Efflux RND transporter permease subunit</fullName>
    </submittedName>
</protein>
<dbReference type="Pfam" id="PF00873">
    <property type="entry name" value="ACR_tran"/>
    <property type="match status" value="4"/>
</dbReference>
<keyword evidence="1" id="KW-1133">Transmembrane helix</keyword>
<reference evidence="2 3" key="1">
    <citation type="submission" date="2020-12" db="EMBL/GenBank/DDBJ databases">
        <title>Aureibaculum luteum sp. nov. and Aureibaculum flavum sp. nov., novel members of the family Flavobacteriaceae isolated from Antarctic intertidal sediments.</title>
        <authorList>
            <person name="He X."/>
            <person name="Zhang X."/>
        </authorList>
    </citation>
    <scope>NUCLEOTIDE SEQUENCE [LARGE SCALE GENOMIC DNA]</scope>
    <source>
        <strain evidence="2 3">A20</strain>
    </source>
</reference>
<feature type="transmembrane region" description="Helical" evidence="1">
    <location>
        <begin position="578"/>
        <end position="597"/>
    </location>
</feature>
<dbReference type="InterPro" id="IPR001036">
    <property type="entry name" value="Acrflvin-R"/>
</dbReference>
<gene>
    <name evidence="2" type="ORF">JBL43_13245</name>
</gene>
<feature type="transmembrane region" description="Helical" evidence="1">
    <location>
        <begin position="415"/>
        <end position="435"/>
    </location>
</feature>
<dbReference type="PANTHER" id="PTHR32063">
    <property type="match status" value="1"/>
</dbReference>
<dbReference type="Gene3D" id="3.30.2090.10">
    <property type="entry name" value="Multidrug efflux transporter AcrB TolC docking domain, DN and DC subdomains"/>
    <property type="match status" value="2"/>
</dbReference>
<feature type="transmembrane region" description="Helical" evidence="1">
    <location>
        <begin position="390"/>
        <end position="409"/>
    </location>
</feature>
<comment type="caution">
    <text evidence="2">The sequence shown here is derived from an EMBL/GenBank/DDBJ whole genome shotgun (WGS) entry which is preliminary data.</text>
</comment>
<evidence type="ECO:0000256" key="1">
    <source>
        <dbReference type="SAM" id="Phobius"/>
    </source>
</evidence>
<feature type="transmembrane region" description="Helical" evidence="1">
    <location>
        <begin position="1058"/>
        <end position="1077"/>
    </location>
</feature>
<organism evidence="2 3">
    <name type="scientific">Aureibaculum flavum</name>
    <dbReference type="NCBI Taxonomy" id="2795986"/>
    <lineage>
        <taxon>Bacteria</taxon>
        <taxon>Pseudomonadati</taxon>
        <taxon>Bacteroidota</taxon>
        <taxon>Flavobacteriia</taxon>
        <taxon>Flavobacteriales</taxon>
        <taxon>Flavobacteriaceae</taxon>
        <taxon>Aureibaculum</taxon>
    </lineage>
</organism>
<feature type="transmembrane region" description="Helical" evidence="1">
    <location>
        <begin position="1210"/>
        <end position="1236"/>
    </location>
</feature>
<feature type="transmembrane region" description="Helical" evidence="1">
    <location>
        <begin position="609"/>
        <end position="631"/>
    </location>
</feature>
<keyword evidence="1" id="KW-0812">Transmembrane</keyword>
<dbReference type="EMBL" id="JAEHFJ010000006">
    <property type="protein sequence ID" value="MBJ2175212.1"/>
    <property type="molecule type" value="Genomic_DNA"/>
</dbReference>
<dbReference type="Proteomes" id="UP000623301">
    <property type="component" value="Unassembled WGS sequence"/>
</dbReference>
<feature type="transmembrane region" description="Helical" evidence="1">
    <location>
        <begin position="1083"/>
        <end position="1105"/>
    </location>
</feature>
<feature type="transmembrane region" description="Helical" evidence="1">
    <location>
        <begin position="1126"/>
        <end position="1145"/>
    </location>
</feature>
<dbReference type="Gene3D" id="1.20.1640.10">
    <property type="entry name" value="Multidrug efflux transporter AcrB transmembrane domain"/>
    <property type="match status" value="3"/>
</dbReference>
<proteinExistence type="predicted"/>
<keyword evidence="1" id="KW-0472">Membrane</keyword>